<organism evidence="1 2">
    <name type="scientific">Aestuariibaculum marinum</name>
    <dbReference type="NCBI Taxonomy" id="2683592"/>
    <lineage>
        <taxon>Bacteria</taxon>
        <taxon>Pseudomonadati</taxon>
        <taxon>Bacteroidota</taxon>
        <taxon>Flavobacteriia</taxon>
        <taxon>Flavobacteriales</taxon>
        <taxon>Flavobacteriaceae</taxon>
    </lineage>
</organism>
<evidence type="ECO:0000313" key="2">
    <source>
        <dbReference type="Proteomes" id="UP000621516"/>
    </source>
</evidence>
<gene>
    <name evidence="1" type="ORF">ICJ85_16005</name>
</gene>
<dbReference type="RefSeq" id="WP_206688055.1">
    <property type="nucleotide sequence ID" value="NZ_JACVXD010000024.1"/>
</dbReference>
<comment type="caution">
    <text evidence="1">The sequence shown here is derived from an EMBL/GenBank/DDBJ whole genome shotgun (WGS) entry which is preliminary data.</text>
</comment>
<evidence type="ECO:0000313" key="1">
    <source>
        <dbReference type="EMBL" id="MBD0825513.1"/>
    </source>
</evidence>
<protein>
    <recommendedName>
        <fullName evidence="3">Macroglobulin domain-containing protein</fullName>
    </recommendedName>
</protein>
<dbReference type="Proteomes" id="UP000621516">
    <property type="component" value="Unassembled WGS sequence"/>
</dbReference>
<dbReference type="AlphaFoldDB" id="A0A8J6Q8U6"/>
<evidence type="ECO:0008006" key="3">
    <source>
        <dbReference type="Google" id="ProtNLM"/>
    </source>
</evidence>
<reference evidence="1 2" key="1">
    <citation type="journal article" date="2018" name="J. Microbiol.">
        <title>Aestuariibaculum marinum sp. nov., a marine bacterium isolated from seawater in South Korea.</title>
        <authorList>
            <person name="Choi J."/>
            <person name="Lee D."/>
            <person name="Jang J.H."/>
            <person name="Cha S."/>
            <person name="Seo T."/>
        </authorList>
    </citation>
    <scope>NUCLEOTIDE SEQUENCE [LARGE SCALE GENOMIC DNA]</scope>
    <source>
        <strain evidence="1 2">IP7</strain>
    </source>
</reference>
<sequence>MTYAKQNYNKHLSVFLLFFILFTFNTHTQARTKITDAIVSETHKQSHVLASNNIYLQTNKGIYETEEDLWFKAYVLDAKTLSPSFLDKTLFIQLIEDCTNQTVIEEKYEIENGFVTGHIFLNDSLKNGTYSLIAFSANTIKTNTKNYHAIRKIQLLKTIKEKSINHQTLKDSLIHFSIFPESGNLVYSIPNRVAFKAVNTNGEPVDISGSLYENNTLVFNFKSQYAGMGSFIFSTNPNKTYHIKLEKPYDNQTYSLPKIYNNATSLQLIGDRNEYLIFKVNRTENLNKETVYLSAQLRGTVYNIAVGDLETELIFKIPINDIPQGIAEFTLFNSELKPLAERLVYVNP</sequence>
<dbReference type="EMBL" id="JACVXD010000024">
    <property type="protein sequence ID" value="MBD0825513.1"/>
    <property type="molecule type" value="Genomic_DNA"/>
</dbReference>
<accession>A0A8J6Q8U6</accession>
<dbReference type="Gene3D" id="2.60.40.1930">
    <property type="match status" value="1"/>
</dbReference>
<proteinExistence type="predicted"/>
<keyword evidence="2" id="KW-1185">Reference proteome</keyword>
<name>A0A8J6Q8U6_9FLAO</name>
<feature type="non-terminal residue" evidence="1">
    <location>
        <position position="348"/>
    </location>
</feature>